<evidence type="ECO:0000256" key="5">
    <source>
        <dbReference type="ARBA" id="ARBA00023043"/>
    </source>
</evidence>
<accession>A0A8C4TEM0</accession>
<dbReference type="PANTHER" id="PTHR15263">
    <property type="entry name" value="I-KAPPA-B-LIKE PROTEIN IKBL"/>
    <property type="match status" value="1"/>
</dbReference>
<name>A0A8C4TEM0_ERPCA</name>
<dbReference type="InterPro" id="IPR036770">
    <property type="entry name" value="Ankyrin_rpt-contain_sf"/>
</dbReference>
<evidence type="ECO:0000256" key="6">
    <source>
        <dbReference type="ARBA" id="ARBA00023242"/>
    </source>
</evidence>
<keyword evidence="5 9" id="KW-0040">ANK repeat</keyword>
<keyword evidence="4" id="KW-0677">Repeat</keyword>
<evidence type="ECO:0000256" key="9">
    <source>
        <dbReference type="PROSITE-ProRule" id="PRU00023"/>
    </source>
</evidence>
<dbReference type="InterPro" id="IPR002110">
    <property type="entry name" value="Ankyrin_rpt"/>
</dbReference>
<dbReference type="GO" id="GO:0005634">
    <property type="term" value="C:nucleus"/>
    <property type="evidence" value="ECO:0007669"/>
    <property type="project" value="UniProtKB-SubCell"/>
</dbReference>
<protein>
    <recommendedName>
        <fullName evidence="2">NF-kappa-B inhibitor-like protein 1</fullName>
    </recommendedName>
    <alternativeName>
        <fullName evidence="7">Inhibitor of kappa B-like protein</fullName>
    </alternativeName>
    <alternativeName>
        <fullName evidence="8">Nuclear factor of kappa light polypeptide gene enhancer in B-cells inhibitor-like 1</fullName>
    </alternativeName>
</protein>
<reference evidence="11" key="1">
    <citation type="submission" date="2021-06" db="EMBL/GenBank/DDBJ databases">
        <authorList>
            <consortium name="Wellcome Sanger Institute Data Sharing"/>
        </authorList>
    </citation>
    <scope>NUCLEOTIDE SEQUENCE [LARGE SCALE GENOMIC DNA]</scope>
</reference>
<comment type="subcellular location">
    <subcellularLocation>
        <location evidence="1">Nucleus</location>
    </subcellularLocation>
</comment>
<dbReference type="SMART" id="SM00248">
    <property type="entry name" value="ANK"/>
    <property type="match status" value="2"/>
</dbReference>
<dbReference type="PANTHER" id="PTHR15263:SF1">
    <property type="entry name" value="NF-KAPPA-B INHIBITOR-LIKE PROTEIN 1"/>
    <property type="match status" value="1"/>
</dbReference>
<dbReference type="SUPFAM" id="SSF48403">
    <property type="entry name" value="Ankyrin repeat"/>
    <property type="match status" value="1"/>
</dbReference>
<evidence type="ECO:0000256" key="1">
    <source>
        <dbReference type="ARBA" id="ARBA00004123"/>
    </source>
</evidence>
<keyword evidence="6" id="KW-0539">Nucleus</keyword>
<dbReference type="GO" id="GO:0043124">
    <property type="term" value="P:negative regulation of canonical NF-kappaB signal transduction"/>
    <property type="evidence" value="ECO:0007669"/>
    <property type="project" value="InterPro"/>
</dbReference>
<evidence type="ECO:0000313" key="12">
    <source>
        <dbReference type="Proteomes" id="UP000694620"/>
    </source>
</evidence>
<reference evidence="11" key="2">
    <citation type="submission" date="2025-08" db="UniProtKB">
        <authorList>
            <consortium name="Ensembl"/>
        </authorList>
    </citation>
    <scope>IDENTIFICATION</scope>
</reference>
<dbReference type="Proteomes" id="UP000694620">
    <property type="component" value="Chromosome 18"/>
</dbReference>
<dbReference type="GeneTree" id="ENSGT00390000013929"/>
<feature type="region of interest" description="Disordered" evidence="10">
    <location>
        <begin position="226"/>
        <end position="254"/>
    </location>
</feature>
<gene>
    <name evidence="11" type="primary">nfkbil1</name>
</gene>
<evidence type="ECO:0000256" key="7">
    <source>
        <dbReference type="ARBA" id="ARBA00030621"/>
    </source>
</evidence>
<evidence type="ECO:0000256" key="10">
    <source>
        <dbReference type="SAM" id="MobiDB-lite"/>
    </source>
</evidence>
<dbReference type="PROSITE" id="PS50088">
    <property type="entry name" value="ANK_REPEAT"/>
    <property type="match status" value="1"/>
</dbReference>
<reference evidence="11" key="3">
    <citation type="submission" date="2025-09" db="UniProtKB">
        <authorList>
            <consortium name="Ensembl"/>
        </authorList>
    </citation>
    <scope>IDENTIFICATION</scope>
</reference>
<organism evidence="11 12">
    <name type="scientific">Erpetoichthys calabaricus</name>
    <name type="common">Rope fish</name>
    <name type="synonym">Calamoichthys calabaricus</name>
    <dbReference type="NCBI Taxonomy" id="27687"/>
    <lineage>
        <taxon>Eukaryota</taxon>
        <taxon>Metazoa</taxon>
        <taxon>Chordata</taxon>
        <taxon>Craniata</taxon>
        <taxon>Vertebrata</taxon>
        <taxon>Euteleostomi</taxon>
        <taxon>Actinopterygii</taxon>
        <taxon>Polypteriformes</taxon>
        <taxon>Polypteridae</taxon>
        <taxon>Erpetoichthys</taxon>
    </lineage>
</organism>
<dbReference type="Pfam" id="PF12796">
    <property type="entry name" value="Ank_2"/>
    <property type="match status" value="1"/>
</dbReference>
<dbReference type="AlphaFoldDB" id="A0A8C4TEM0"/>
<proteinExistence type="predicted"/>
<keyword evidence="12" id="KW-1185">Reference proteome</keyword>
<evidence type="ECO:0000256" key="8">
    <source>
        <dbReference type="ARBA" id="ARBA00030802"/>
    </source>
</evidence>
<sequence>MCYIITEPIRHHLSCLFCRRRLMVARRDIMASKASRKQKKILRYVEEGSLLKLKSYLRKHKHVDLNFSTGRKGRSLLHLACSLGDDAVLMLLIKRGANPLSRDQRGDTPLHVAANRALRHGKRDYDDFVVPLKKICPAAMETPNLAGVTPQDILQWMQADQTLTLNGEKLPGRDPEREWREKLLGECEEELFETFGQYDRDFSQDYPEPETFDQWANRIRQEYGHKRAESKKSTWQSGSGKRAGSSKMETDAELQSRRAFQAKLEADHMAYLALATRKETELLQSRKERYQEKCAASFQGDSNSTLGYTDIPWPSPRGSVQEMVNVIIYGVNREDKAAFRKFLRLQQALWHPDKFIQRCGSRLKEEERTQILNTVTALSQELNRLAESSK</sequence>
<evidence type="ECO:0000256" key="4">
    <source>
        <dbReference type="ARBA" id="ARBA00022737"/>
    </source>
</evidence>
<evidence type="ECO:0000256" key="2">
    <source>
        <dbReference type="ARBA" id="ARBA00014259"/>
    </source>
</evidence>
<dbReference type="InterPro" id="IPR038753">
    <property type="entry name" value="NFKBIL1"/>
</dbReference>
<evidence type="ECO:0000313" key="11">
    <source>
        <dbReference type="Ensembl" id="ENSECRP00000031515.1"/>
    </source>
</evidence>
<dbReference type="Gene3D" id="1.25.40.20">
    <property type="entry name" value="Ankyrin repeat-containing domain"/>
    <property type="match status" value="1"/>
</dbReference>
<dbReference type="PROSITE" id="PS50297">
    <property type="entry name" value="ANK_REP_REGION"/>
    <property type="match status" value="1"/>
</dbReference>
<feature type="repeat" description="ANK" evidence="9">
    <location>
        <begin position="72"/>
        <end position="104"/>
    </location>
</feature>
<keyword evidence="3" id="KW-0597">Phosphoprotein</keyword>
<evidence type="ECO:0000256" key="3">
    <source>
        <dbReference type="ARBA" id="ARBA00022553"/>
    </source>
</evidence>
<dbReference type="Ensembl" id="ENSECRT00000032182.1">
    <property type="protein sequence ID" value="ENSECRP00000031515.1"/>
    <property type="gene ID" value="ENSECRG00000021354.1"/>
</dbReference>